<organism evidence="1 2">
    <name type="scientific">Truncatella angustata</name>
    <dbReference type="NCBI Taxonomy" id="152316"/>
    <lineage>
        <taxon>Eukaryota</taxon>
        <taxon>Fungi</taxon>
        <taxon>Dikarya</taxon>
        <taxon>Ascomycota</taxon>
        <taxon>Pezizomycotina</taxon>
        <taxon>Sordariomycetes</taxon>
        <taxon>Xylariomycetidae</taxon>
        <taxon>Amphisphaeriales</taxon>
        <taxon>Sporocadaceae</taxon>
        <taxon>Truncatella</taxon>
    </lineage>
</organism>
<keyword evidence="2" id="KW-1185">Reference proteome</keyword>
<dbReference type="AlphaFoldDB" id="A0A9P8UCG7"/>
<proteinExistence type="predicted"/>
<reference evidence="1" key="1">
    <citation type="journal article" date="2021" name="Nat. Commun.">
        <title>Genetic determinants of endophytism in the Arabidopsis root mycobiome.</title>
        <authorList>
            <person name="Mesny F."/>
            <person name="Miyauchi S."/>
            <person name="Thiergart T."/>
            <person name="Pickel B."/>
            <person name="Atanasova L."/>
            <person name="Karlsson M."/>
            <person name="Huettel B."/>
            <person name="Barry K.W."/>
            <person name="Haridas S."/>
            <person name="Chen C."/>
            <person name="Bauer D."/>
            <person name="Andreopoulos W."/>
            <person name="Pangilinan J."/>
            <person name="LaButti K."/>
            <person name="Riley R."/>
            <person name="Lipzen A."/>
            <person name="Clum A."/>
            <person name="Drula E."/>
            <person name="Henrissat B."/>
            <person name="Kohler A."/>
            <person name="Grigoriev I.V."/>
            <person name="Martin F.M."/>
            <person name="Hacquard S."/>
        </authorList>
    </citation>
    <scope>NUCLEOTIDE SEQUENCE</scope>
    <source>
        <strain evidence="1">MPI-SDFR-AT-0073</strain>
    </source>
</reference>
<dbReference type="Pfam" id="PF11927">
    <property type="entry name" value="HODM_asu-like"/>
    <property type="match status" value="1"/>
</dbReference>
<dbReference type="EMBL" id="JAGPXC010000010">
    <property type="protein sequence ID" value="KAH6645772.1"/>
    <property type="molecule type" value="Genomic_DNA"/>
</dbReference>
<dbReference type="OrthoDB" id="5043642at2759"/>
<name>A0A9P8UCG7_9PEZI</name>
<dbReference type="Proteomes" id="UP000758603">
    <property type="component" value="Unassembled WGS sequence"/>
</dbReference>
<dbReference type="InterPro" id="IPR021848">
    <property type="entry name" value="HODM_asu-like"/>
</dbReference>
<evidence type="ECO:0000313" key="2">
    <source>
        <dbReference type="Proteomes" id="UP000758603"/>
    </source>
</evidence>
<dbReference type="RefSeq" id="XP_045952286.1">
    <property type="nucleotide sequence ID" value="XM_046103984.1"/>
</dbReference>
<evidence type="ECO:0000313" key="1">
    <source>
        <dbReference type="EMBL" id="KAH6645772.1"/>
    </source>
</evidence>
<comment type="caution">
    <text evidence="1">The sequence shown here is derived from an EMBL/GenBank/DDBJ whole genome shotgun (WGS) entry which is preliminary data.</text>
</comment>
<dbReference type="GeneID" id="70132875"/>
<sequence length="380" mass="42886">MYSLIMILAGAILLALIGLRLKSSSLKTATARFRHWSFTTSREGQSQDTLHIESLSSFDWSVTEPLKLRTFKPVYFITMAMSGVRTAKPADLIMIDHNYLERLEIRQETLRNHAEKTLGCLPVGTAAVQEVYSYLLDSYLPVRYPLMFMKDEKKFFNRVTNTAFPLVPPADPVEALRLMAANVEDDMFILQQEPQGHRCIAAMCTSPSGFDPSQKLGKLLKDIHAPVPAYDKIGPSMEKYFSRVEVGKNAVRNNWSVTTTPDLFNVATNHIKEDDPIEEDINVDISKVKCYVYFNQGHLSDILQAILRCELQTLSRLPKTRALLFSFKTFTYPIEDIKAEGLGPQLADAIEGLKSGNAEGMWIYKGGVRWGKSVCEYLRA</sequence>
<accession>A0A9P8UCG7</accession>
<protein>
    <submittedName>
        <fullName evidence="1">Uncharacterized protein</fullName>
    </submittedName>
</protein>
<gene>
    <name evidence="1" type="ORF">BKA67DRAFT_582327</name>
</gene>